<keyword evidence="9" id="KW-0333">Golgi apparatus</keyword>
<evidence type="ECO:0000313" key="13">
    <source>
        <dbReference type="EMBL" id="CAE0491992.1"/>
    </source>
</evidence>
<dbReference type="PANTHER" id="PTHR14083:SF0">
    <property type="entry name" value="YIP1D-INTERACTING FACTOR 1, ISOFORM C"/>
    <property type="match status" value="1"/>
</dbReference>
<evidence type="ECO:0000256" key="3">
    <source>
        <dbReference type="ARBA" id="ARBA00009727"/>
    </source>
</evidence>
<organism evidence="13">
    <name type="scientific">Dunaliella tertiolecta</name>
    <name type="common">Green alga</name>
    <dbReference type="NCBI Taxonomy" id="3047"/>
    <lineage>
        <taxon>Eukaryota</taxon>
        <taxon>Viridiplantae</taxon>
        <taxon>Chlorophyta</taxon>
        <taxon>core chlorophytes</taxon>
        <taxon>Chlorophyceae</taxon>
        <taxon>CS clade</taxon>
        <taxon>Chlamydomonadales</taxon>
        <taxon>Dunaliellaceae</taxon>
        <taxon>Dunaliella</taxon>
    </lineage>
</organism>
<dbReference type="GO" id="GO:0030134">
    <property type="term" value="C:COPII-coated ER to Golgi transport vesicle"/>
    <property type="evidence" value="ECO:0007669"/>
    <property type="project" value="TreeGrafter"/>
</dbReference>
<evidence type="ECO:0000256" key="11">
    <source>
        <dbReference type="SAM" id="MobiDB-lite"/>
    </source>
</evidence>
<evidence type="ECO:0000256" key="10">
    <source>
        <dbReference type="ARBA" id="ARBA00023136"/>
    </source>
</evidence>
<dbReference type="GO" id="GO:0000139">
    <property type="term" value="C:Golgi membrane"/>
    <property type="evidence" value="ECO:0007669"/>
    <property type="project" value="UniProtKB-SubCell"/>
</dbReference>
<dbReference type="AlphaFoldDB" id="A0A7S3QTB5"/>
<reference evidence="13" key="1">
    <citation type="submission" date="2021-01" db="EMBL/GenBank/DDBJ databases">
        <authorList>
            <person name="Corre E."/>
            <person name="Pelletier E."/>
            <person name="Niang G."/>
            <person name="Scheremetjew M."/>
            <person name="Finn R."/>
            <person name="Kale V."/>
            <person name="Holt S."/>
            <person name="Cochrane G."/>
            <person name="Meng A."/>
            <person name="Brown T."/>
            <person name="Cohen L."/>
        </authorList>
    </citation>
    <scope>NUCLEOTIDE SEQUENCE</scope>
    <source>
        <strain evidence="13">CCMP1320</strain>
    </source>
</reference>
<feature type="transmembrane region" description="Helical" evidence="12">
    <location>
        <begin position="249"/>
        <end position="271"/>
    </location>
</feature>
<keyword evidence="10 12" id="KW-0472">Membrane</keyword>
<feature type="transmembrane region" description="Helical" evidence="12">
    <location>
        <begin position="310"/>
        <end position="328"/>
    </location>
</feature>
<feature type="compositionally biased region" description="Basic and acidic residues" evidence="11">
    <location>
        <begin position="1"/>
        <end position="10"/>
    </location>
</feature>
<feature type="transmembrane region" description="Helical" evidence="12">
    <location>
        <begin position="221"/>
        <end position="243"/>
    </location>
</feature>
<sequence length="374" mass="41419">MDRQKDEAVNHHPVLMPGAAAAPPFQATAGGAPYPSTLPNSYSSFPGPQPLRSSTSYTNLYAQQAFPQQQQQQQQQQQFSSYHGSPPLYTAPQSAAGFIPPGYGSAAVPEDQPMPDQAFPIPGINGAGLNPLNFMAAGSSFLAGSQNWGQQYVQRVQQRMGWLSGAGSSYHFAISSQYVLTKVVMLLAPYLKRWSFTRQPEQVQGTQQFRPPRIDPNAPDLYIPIVAAWTYIILLCSNALLLQNYTPDLMYAMVWSTCSAWFAHTLLAYMLLKAMNLSTMVPWSELGAYVGYTFLHASLVLIVGMIGGNVAWWVSWLYGSLCSSVFLVRTMKRVIFQEAQSYGMNLTLTNYLLLALAAFQFPFLLWCTNVQLPH</sequence>
<dbReference type="EMBL" id="HBIP01012444">
    <property type="protein sequence ID" value="CAE0491992.1"/>
    <property type="molecule type" value="Transcribed_RNA"/>
</dbReference>
<dbReference type="GO" id="GO:0005789">
    <property type="term" value="C:endoplasmic reticulum membrane"/>
    <property type="evidence" value="ECO:0007669"/>
    <property type="project" value="UniProtKB-SubCell"/>
</dbReference>
<feature type="compositionally biased region" description="Low complexity" evidence="11">
    <location>
        <begin position="65"/>
        <end position="79"/>
    </location>
</feature>
<dbReference type="GO" id="GO:0015031">
    <property type="term" value="P:protein transport"/>
    <property type="evidence" value="ECO:0007669"/>
    <property type="project" value="UniProtKB-KW"/>
</dbReference>
<evidence type="ECO:0000256" key="2">
    <source>
        <dbReference type="ARBA" id="ARBA00004653"/>
    </source>
</evidence>
<protein>
    <submittedName>
        <fullName evidence="13">Uncharacterized protein</fullName>
    </submittedName>
</protein>
<comment type="subcellular location">
    <subcellularLocation>
        <location evidence="1">Endoplasmic reticulum membrane</location>
        <topology evidence="1">Multi-pass membrane protein</topology>
    </subcellularLocation>
    <subcellularLocation>
        <location evidence="2">Golgi apparatus membrane</location>
        <topology evidence="2">Multi-pass membrane protein</topology>
    </subcellularLocation>
</comment>
<evidence type="ECO:0000256" key="5">
    <source>
        <dbReference type="ARBA" id="ARBA00022692"/>
    </source>
</evidence>
<keyword evidence="6" id="KW-0256">Endoplasmic reticulum</keyword>
<evidence type="ECO:0000256" key="12">
    <source>
        <dbReference type="SAM" id="Phobius"/>
    </source>
</evidence>
<keyword evidence="5 12" id="KW-0812">Transmembrane</keyword>
<dbReference type="Pfam" id="PF03878">
    <property type="entry name" value="YIF1"/>
    <property type="match status" value="1"/>
</dbReference>
<evidence type="ECO:0000256" key="4">
    <source>
        <dbReference type="ARBA" id="ARBA00022448"/>
    </source>
</evidence>
<dbReference type="InterPro" id="IPR005578">
    <property type="entry name" value="Yif1_fam"/>
</dbReference>
<proteinExistence type="inferred from homology"/>
<dbReference type="PANTHER" id="PTHR14083">
    <property type="entry name" value="YIP1 INTERACTING FACTOR HOMOLOG YIF1 PROTEIN"/>
    <property type="match status" value="1"/>
</dbReference>
<comment type="similarity">
    <text evidence="3">Belongs to the YIF1 family.</text>
</comment>
<accession>A0A7S3QTB5</accession>
<evidence type="ECO:0000256" key="8">
    <source>
        <dbReference type="ARBA" id="ARBA00022989"/>
    </source>
</evidence>
<name>A0A7S3QTB5_DUNTE</name>
<feature type="region of interest" description="Disordered" evidence="11">
    <location>
        <begin position="1"/>
        <end position="33"/>
    </location>
</feature>
<dbReference type="GO" id="GO:0006888">
    <property type="term" value="P:endoplasmic reticulum to Golgi vesicle-mediated transport"/>
    <property type="evidence" value="ECO:0007669"/>
    <property type="project" value="InterPro"/>
</dbReference>
<dbReference type="GO" id="GO:0005793">
    <property type="term" value="C:endoplasmic reticulum-Golgi intermediate compartment"/>
    <property type="evidence" value="ECO:0007669"/>
    <property type="project" value="TreeGrafter"/>
</dbReference>
<feature type="transmembrane region" description="Helical" evidence="12">
    <location>
        <begin position="348"/>
        <end position="366"/>
    </location>
</feature>
<keyword evidence="4" id="KW-0813">Transport</keyword>
<evidence type="ECO:0000256" key="9">
    <source>
        <dbReference type="ARBA" id="ARBA00023034"/>
    </source>
</evidence>
<feature type="compositionally biased region" description="Low complexity" evidence="11">
    <location>
        <begin position="17"/>
        <end position="33"/>
    </location>
</feature>
<keyword evidence="7" id="KW-0653">Protein transport</keyword>
<evidence type="ECO:0000256" key="7">
    <source>
        <dbReference type="ARBA" id="ARBA00022927"/>
    </source>
</evidence>
<evidence type="ECO:0000256" key="1">
    <source>
        <dbReference type="ARBA" id="ARBA00004477"/>
    </source>
</evidence>
<feature type="region of interest" description="Disordered" evidence="11">
    <location>
        <begin position="65"/>
        <end position="86"/>
    </location>
</feature>
<gene>
    <name evidence="13" type="ORF">DTER00134_LOCUS7065</name>
</gene>
<evidence type="ECO:0000256" key="6">
    <source>
        <dbReference type="ARBA" id="ARBA00022824"/>
    </source>
</evidence>
<keyword evidence="8 12" id="KW-1133">Transmembrane helix</keyword>